<dbReference type="InterPro" id="IPR031311">
    <property type="entry name" value="CHIT_BIND_RR_consensus"/>
</dbReference>
<dbReference type="InterPro" id="IPR051217">
    <property type="entry name" value="Insect_Cuticle_Struc_Prot"/>
</dbReference>
<keyword evidence="1 3" id="KW-0193">Cuticle</keyword>
<evidence type="ECO:0008006" key="7">
    <source>
        <dbReference type="Google" id="ProtNLM"/>
    </source>
</evidence>
<proteinExistence type="predicted"/>
<keyword evidence="2 4" id="KW-0732">Signal</keyword>
<evidence type="ECO:0000313" key="6">
    <source>
        <dbReference type="Proteomes" id="UP001497472"/>
    </source>
</evidence>
<name>A0AAV1JQD6_9NEOP</name>
<dbReference type="AlphaFoldDB" id="A0AAV1JQD6"/>
<dbReference type="GO" id="GO:0042302">
    <property type="term" value="F:structural constituent of cuticle"/>
    <property type="evidence" value="ECO:0007669"/>
    <property type="project" value="UniProtKB-UniRule"/>
</dbReference>
<accession>A0AAV1JQD6</accession>
<comment type="caution">
    <text evidence="5">The sequence shown here is derived from an EMBL/GenBank/DDBJ whole genome shotgun (WGS) entry which is preliminary data.</text>
</comment>
<dbReference type="InterPro" id="IPR000618">
    <property type="entry name" value="Insect_cuticle"/>
</dbReference>
<dbReference type="PROSITE" id="PS00233">
    <property type="entry name" value="CHIT_BIND_RR_1"/>
    <property type="match status" value="1"/>
</dbReference>
<dbReference type="GO" id="GO:0031012">
    <property type="term" value="C:extracellular matrix"/>
    <property type="evidence" value="ECO:0007669"/>
    <property type="project" value="TreeGrafter"/>
</dbReference>
<organism evidence="5 6">
    <name type="scientific">Leptosia nina</name>
    <dbReference type="NCBI Taxonomy" id="320188"/>
    <lineage>
        <taxon>Eukaryota</taxon>
        <taxon>Metazoa</taxon>
        <taxon>Ecdysozoa</taxon>
        <taxon>Arthropoda</taxon>
        <taxon>Hexapoda</taxon>
        <taxon>Insecta</taxon>
        <taxon>Pterygota</taxon>
        <taxon>Neoptera</taxon>
        <taxon>Endopterygota</taxon>
        <taxon>Lepidoptera</taxon>
        <taxon>Glossata</taxon>
        <taxon>Ditrysia</taxon>
        <taxon>Papilionoidea</taxon>
        <taxon>Pieridae</taxon>
        <taxon>Pierinae</taxon>
        <taxon>Leptosia</taxon>
    </lineage>
</organism>
<evidence type="ECO:0000256" key="1">
    <source>
        <dbReference type="ARBA" id="ARBA00022460"/>
    </source>
</evidence>
<dbReference type="GO" id="GO:0005615">
    <property type="term" value="C:extracellular space"/>
    <property type="evidence" value="ECO:0007669"/>
    <property type="project" value="TreeGrafter"/>
</dbReference>
<dbReference type="PANTHER" id="PTHR12236:SF75">
    <property type="entry name" value="CUTICULAR PROTEIN 62BB, ISOFORM A"/>
    <property type="match status" value="1"/>
</dbReference>
<dbReference type="EMBL" id="CAVLEF010000088">
    <property type="protein sequence ID" value="CAK1550752.1"/>
    <property type="molecule type" value="Genomic_DNA"/>
</dbReference>
<dbReference type="PRINTS" id="PR00947">
    <property type="entry name" value="CUTICLE"/>
</dbReference>
<feature type="signal peptide" evidence="4">
    <location>
        <begin position="1"/>
        <end position="21"/>
    </location>
</feature>
<evidence type="ECO:0000256" key="4">
    <source>
        <dbReference type="SAM" id="SignalP"/>
    </source>
</evidence>
<dbReference type="PROSITE" id="PS51155">
    <property type="entry name" value="CHIT_BIND_RR_2"/>
    <property type="match status" value="1"/>
</dbReference>
<dbReference type="PANTHER" id="PTHR12236">
    <property type="entry name" value="STRUCTURAL CONTITUENT OF CUTICLE"/>
    <property type="match status" value="1"/>
</dbReference>
<keyword evidence="6" id="KW-1185">Reference proteome</keyword>
<evidence type="ECO:0000313" key="5">
    <source>
        <dbReference type="EMBL" id="CAK1550752.1"/>
    </source>
</evidence>
<sequence length="253" mass="27680">MSRLLWMQSLLLLNFIASSYTRPLGASHRVIPVTTIEQANYPQYAFSYAVHDPHTNDNKAQWETRNGDEVNGEYSLLDPDGTVRVVKYNANDHKGFTAVVNKIGASVHPTNVVSNVPVVLNPAPPVAVHAVRDVPVRIPLLPPPPTKIHISHEVPVHPTKVSVTQHVGPSISYGAGGVNVPVGVSHVVYQRGSLPWDPHTGSFGGWRPLHGPITDEPYATIIARKYIDGNLHKIITGPINLAGKTLYIRKSHR</sequence>
<feature type="chain" id="PRO_5043796671" description="Cuticle protein" evidence="4">
    <location>
        <begin position="22"/>
        <end position="253"/>
    </location>
</feature>
<protein>
    <recommendedName>
        <fullName evidence="7">Cuticle protein</fullName>
    </recommendedName>
</protein>
<evidence type="ECO:0000256" key="2">
    <source>
        <dbReference type="ARBA" id="ARBA00022729"/>
    </source>
</evidence>
<evidence type="ECO:0000256" key="3">
    <source>
        <dbReference type="PROSITE-ProRule" id="PRU00497"/>
    </source>
</evidence>
<gene>
    <name evidence="5" type="ORF">LNINA_LOCUS9950</name>
</gene>
<dbReference type="Pfam" id="PF00379">
    <property type="entry name" value="Chitin_bind_4"/>
    <property type="match status" value="1"/>
</dbReference>
<reference evidence="5 6" key="1">
    <citation type="submission" date="2023-11" db="EMBL/GenBank/DDBJ databases">
        <authorList>
            <person name="Okamura Y."/>
        </authorList>
    </citation>
    <scope>NUCLEOTIDE SEQUENCE [LARGE SCALE GENOMIC DNA]</scope>
</reference>
<dbReference type="Proteomes" id="UP001497472">
    <property type="component" value="Unassembled WGS sequence"/>
</dbReference>